<dbReference type="PANTHER" id="PTHR43190:SF3">
    <property type="entry name" value="N-ACETYL-D-GLUCOSAMINE KINASE"/>
    <property type="match status" value="1"/>
</dbReference>
<protein>
    <submittedName>
        <fullName evidence="2">BadF/BadG/BcrA/BcrD ATPase family protein</fullName>
    </submittedName>
</protein>
<name>A0ABW4JDK4_9BACL</name>
<dbReference type="Gene3D" id="3.30.420.40">
    <property type="match status" value="2"/>
</dbReference>
<dbReference type="InterPro" id="IPR043129">
    <property type="entry name" value="ATPase_NBD"/>
</dbReference>
<dbReference type="Pfam" id="PF01869">
    <property type="entry name" value="BcrAD_BadFG"/>
    <property type="match status" value="1"/>
</dbReference>
<proteinExistence type="predicted"/>
<reference evidence="3" key="1">
    <citation type="journal article" date="2019" name="Int. J. Syst. Evol. Microbiol.">
        <title>The Global Catalogue of Microorganisms (GCM) 10K type strain sequencing project: providing services to taxonomists for standard genome sequencing and annotation.</title>
        <authorList>
            <consortium name="The Broad Institute Genomics Platform"/>
            <consortium name="The Broad Institute Genome Sequencing Center for Infectious Disease"/>
            <person name="Wu L."/>
            <person name="Ma J."/>
        </authorList>
    </citation>
    <scope>NUCLEOTIDE SEQUENCE [LARGE SCALE GENOMIC DNA]</scope>
    <source>
        <strain evidence="3">CGMCC 1.12286</strain>
    </source>
</reference>
<gene>
    <name evidence="2" type="ORF">ACFSB2_04695</name>
</gene>
<organism evidence="2 3">
    <name type="scientific">Alicyclobacillus fodiniaquatilis</name>
    <dbReference type="NCBI Taxonomy" id="1661150"/>
    <lineage>
        <taxon>Bacteria</taxon>
        <taxon>Bacillati</taxon>
        <taxon>Bacillota</taxon>
        <taxon>Bacilli</taxon>
        <taxon>Bacillales</taxon>
        <taxon>Alicyclobacillaceae</taxon>
        <taxon>Alicyclobacillus</taxon>
    </lineage>
</organism>
<dbReference type="EMBL" id="JBHUCX010000014">
    <property type="protein sequence ID" value="MFD1674008.1"/>
    <property type="molecule type" value="Genomic_DNA"/>
</dbReference>
<evidence type="ECO:0000259" key="1">
    <source>
        <dbReference type="Pfam" id="PF01869"/>
    </source>
</evidence>
<feature type="domain" description="ATPase BadF/BadG/BcrA/BcrD type" evidence="1">
    <location>
        <begin position="7"/>
        <end position="302"/>
    </location>
</feature>
<dbReference type="RefSeq" id="WP_377941668.1">
    <property type="nucleotide sequence ID" value="NZ_JBHUCX010000014.1"/>
</dbReference>
<dbReference type="SUPFAM" id="SSF53067">
    <property type="entry name" value="Actin-like ATPase domain"/>
    <property type="match status" value="2"/>
</dbReference>
<dbReference type="InterPro" id="IPR002731">
    <property type="entry name" value="ATPase_BadF"/>
</dbReference>
<evidence type="ECO:0000313" key="3">
    <source>
        <dbReference type="Proteomes" id="UP001597079"/>
    </source>
</evidence>
<accession>A0ABW4JDK4</accession>
<dbReference type="PANTHER" id="PTHR43190">
    <property type="entry name" value="N-ACETYL-D-GLUCOSAMINE KINASE"/>
    <property type="match status" value="1"/>
</dbReference>
<dbReference type="InterPro" id="IPR052519">
    <property type="entry name" value="Euk-type_GlcNAc_Kinase"/>
</dbReference>
<dbReference type="Proteomes" id="UP001597079">
    <property type="component" value="Unassembled WGS sequence"/>
</dbReference>
<sequence>MTQEIVIGIDGGGTSTRVMAADLTGNILGYVESGTARLDKHQDALQNVQGAIADVVLASQRTFADVACIVAGIAGLNCENDKAWARSLTQLPGVECRRRHVNDAVIAHAGALQSNPGIIVISGTGSVVYGVTDARRHIRNYDMQHYANSGARHIAYAAIFQILAGENTPADEPLIAQVLDHWQVPTLDMLRDMLTYENTGAHEVDWAHVGQLAPIITEAAMKGVPIAKRACDRAADELSVGIRLIGSHFGTASVDVAFIGSVIRSRYMRLATGARLQIQSANKSYHVVESVFSSQVGAVLLALEELDIPLTENVMTNIRRHPKSILLDE</sequence>
<keyword evidence="3" id="KW-1185">Reference proteome</keyword>
<evidence type="ECO:0000313" key="2">
    <source>
        <dbReference type="EMBL" id="MFD1674008.1"/>
    </source>
</evidence>
<comment type="caution">
    <text evidence="2">The sequence shown here is derived from an EMBL/GenBank/DDBJ whole genome shotgun (WGS) entry which is preliminary data.</text>
</comment>